<dbReference type="Proteomes" id="UP000828251">
    <property type="component" value="Unassembled WGS sequence"/>
</dbReference>
<dbReference type="SUPFAM" id="SSF88697">
    <property type="entry name" value="PUA domain-like"/>
    <property type="match status" value="1"/>
</dbReference>
<dbReference type="AlphaFoldDB" id="A0A9D3WGS7"/>
<dbReference type="InterPro" id="IPR036987">
    <property type="entry name" value="SRA-YDG_sf"/>
</dbReference>
<evidence type="ECO:0000313" key="2">
    <source>
        <dbReference type="Proteomes" id="UP000828251"/>
    </source>
</evidence>
<keyword evidence="2" id="KW-1185">Reference proteome</keyword>
<evidence type="ECO:0000313" key="1">
    <source>
        <dbReference type="EMBL" id="KAH1122805.1"/>
    </source>
</evidence>
<sequence length="78" mass="8905">KGESLGTSIVDFRRYDRGIISSVPCPNLTYIGEGENRDQRLEGRNLALKNNLRYKRPTRVICKYDSDNNANALVQVYV</sequence>
<dbReference type="EMBL" id="JAIQCV010000002">
    <property type="protein sequence ID" value="KAH1122805.1"/>
    <property type="molecule type" value="Genomic_DNA"/>
</dbReference>
<proteinExistence type="predicted"/>
<accession>A0A9D3WGS7</accession>
<dbReference type="InterPro" id="IPR015947">
    <property type="entry name" value="PUA-like_sf"/>
</dbReference>
<name>A0A9D3WGS7_9ROSI</name>
<dbReference type="Gene3D" id="2.30.280.10">
    <property type="entry name" value="SRA-YDG"/>
    <property type="match status" value="1"/>
</dbReference>
<protein>
    <submittedName>
        <fullName evidence="1">Uncharacterized protein</fullName>
    </submittedName>
</protein>
<comment type="caution">
    <text evidence="1">The sequence shown here is derived from an EMBL/GenBank/DDBJ whole genome shotgun (WGS) entry which is preliminary data.</text>
</comment>
<gene>
    <name evidence="1" type="ORF">J1N35_005965</name>
</gene>
<organism evidence="1 2">
    <name type="scientific">Gossypium stocksii</name>
    <dbReference type="NCBI Taxonomy" id="47602"/>
    <lineage>
        <taxon>Eukaryota</taxon>
        <taxon>Viridiplantae</taxon>
        <taxon>Streptophyta</taxon>
        <taxon>Embryophyta</taxon>
        <taxon>Tracheophyta</taxon>
        <taxon>Spermatophyta</taxon>
        <taxon>Magnoliopsida</taxon>
        <taxon>eudicotyledons</taxon>
        <taxon>Gunneridae</taxon>
        <taxon>Pentapetalae</taxon>
        <taxon>rosids</taxon>
        <taxon>malvids</taxon>
        <taxon>Malvales</taxon>
        <taxon>Malvaceae</taxon>
        <taxon>Malvoideae</taxon>
        <taxon>Gossypium</taxon>
    </lineage>
</organism>
<reference evidence="1 2" key="1">
    <citation type="journal article" date="2021" name="Plant Biotechnol. J.">
        <title>Multi-omics assisted identification of the key and species-specific regulatory components of drought-tolerant mechanisms in Gossypium stocksii.</title>
        <authorList>
            <person name="Yu D."/>
            <person name="Ke L."/>
            <person name="Zhang D."/>
            <person name="Wu Y."/>
            <person name="Sun Y."/>
            <person name="Mei J."/>
            <person name="Sun J."/>
            <person name="Sun Y."/>
        </authorList>
    </citation>
    <scope>NUCLEOTIDE SEQUENCE [LARGE SCALE GENOMIC DNA]</scope>
    <source>
        <strain evidence="2">cv. E1</strain>
        <tissue evidence="1">Leaf</tissue>
    </source>
</reference>
<feature type="non-terminal residue" evidence="1">
    <location>
        <position position="1"/>
    </location>
</feature>
<dbReference type="OrthoDB" id="5792673at2759"/>